<dbReference type="SUPFAM" id="SSF51445">
    <property type="entry name" value="(Trans)glycosidases"/>
    <property type="match status" value="1"/>
</dbReference>
<dbReference type="GO" id="GO:0000272">
    <property type="term" value="P:polysaccharide catabolic process"/>
    <property type="evidence" value="ECO:0007669"/>
    <property type="project" value="UniProtKB-KW"/>
</dbReference>
<evidence type="ECO:0000256" key="8">
    <source>
        <dbReference type="ARBA" id="ARBA00023326"/>
    </source>
</evidence>
<comment type="subcellular location">
    <subcellularLocation>
        <location evidence="1">Cell membrane</location>
    </subcellularLocation>
</comment>
<feature type="chain" id="PRO_5003612190" description="Endo-1,3-beta-glucanase btgC" evidence="12">
    <location>
        <begin position="23"/>
        <end position="340"/>
    </location>
</feature>
<dbReference type="eggNOG" id="COG5309">
    <property type="taxonomic scope" value="Bacteria"/>
</dbReference>
<dbReference type="Gene3D" id="3.20.20.80">
    <property type="entry name" value="Glycosidases"/>
    <property type="match status" value="1"/>
</dbReference>
<evidence type="ECO:0000256" key="5">
    <source>
        <dbReference type="ARBA" id="ARBA00023180"/>
    </source>
</evidence>
<dbReference type="InterPro" id="IPR017853">
    <property type="entry name" value="GH"/>
</dbReference>
<dbReference type="HOGENOM" id="CLU_771196_0_0_6"/>
<keyword evidence="12" id="KW-0732">Signal</keyword>
<evidence type="ECO:0000256" key="4">
    <source>
        <dbReference type="ARBA" id="ARBA00023136"/>
    </source>
</evidence>
<name>H8GH83_METAL</name>
<dbReference type="AlphaFoldDB" id="H8GH83"/>
<dbReference type="PANTHER" id="PTHR16631:SF17">
    <property type="entry name" value="GLUCAN ENDO-1,3-BETA-GLUCOSIDASE BTGC"/>
    <property type="match status" value="1"/>
</dbReference>
<evidence type="ECO:0000256" key="6">
    <source>
        <dbReference type="ARBA" id="ARBA00023277"/>
    </source>
</evidence>
<evidence type="ECO:0000256" key="11">
    <source>
        <dbReference type="ARBA" id="ARBA00043078"/>
    </source>
</evidence>
<dbReference type="EMBL" id="CM001475">
    <property type="protein sequence ID" value="EIC28874.1"/>
    <property type="molecule type" value="Genomic_DNA"/>
</dbReference>
<evidence type="ECO:0000256" key="7">
    <source>
        <dbReference type="ARBA" id="ARBA00023316"/>
    </source>
</evidence>
<dbReference type="InterPro" id="IPR050732">
    <property type="entry name" value="Beta-glucan_modifiers"/>
</dbReference>
<evidence type="ECO:0000256" key="1">
    <source>
        <dbReference type="ARBA" id="ARBA00004236"/>
    </source>
</evidence>
<accession>H8GH83</accession>
<keyword evidence="7" id="KW-0961">Cell wall biogenesis/degradation</keyword>
<dbReference type="GO" id="GO:0005886">
    <property type="term" value="C:plasma membrane"/>
    <property type="evidence" value="ECO:0007669"/>
    <property type="project" value="UniProtKB-SubCell"/>
</dbReference>
<keyword evidence="8" id="KW-0624">Polysaccharide degradation</keyword>
<evidence type="ECO:0000313" key="13">
    <source>
        <dbReference type="EMBL" id="EIC28874.1"/>
    </source>
</evidence>
<organism evidence="13 14">
    <name type="scientific">Methylomicrobium album BG8</name>
    <dbReference type="NCBI Taxonomy" id="686340"/>
    <lineage>
        <taxon>Bacteria</taxon>
        <taxon>Pseudomonadati</taxon>
        <taxon>Pseudomonadota</taxon>
        <taxon>Gammaproteobacteria</taxon>
        <taxon>Methylococcales</taxon>
        <taxon>Methylococcaceae</taxon>
        <taxon>Methylomicrobium</taxon>
    </lineage>
</organism>
<evidence type="ECO:0000256" key="10">
    <source>
        <dbReference type="ARBA" id="ARBA00042373"/>
    </source>
</evidence>
<evidence type="ECO:0000313" key="14">
    <source>
        <dbReference type="Proteomes" id="UP000005090"/>
    </source>
</evidence>
<dbReference type="STRING" id="686340.Metal_1055"/>
<dbReference type="Proteomes" id="UP000005090">
    <property type="component" value="Chromosome"/>
</dbReference>
<sequence length="340" mass="37933">MRQIFFLLALSLLLMTFRPAAARENPGAPQTPPQSEALQCVAFSPYVKGLNPDYGPHPSKARIEQLLDVLVEKTPFRCIMTYGVLNGLDATFAAAEARGIKVIAILWLDDDVAVNSASISHGIALARTYPNTIIKLSCGSEVRTRHGTALDSEIIRCLDAMREAKIAQPITTIDTWWEWCNRATPCQQTVFANRVDWIGTNIFPWWENKHAGVHSCTPAEKAADFHVQRLNEIRRTYPDVEVILTEFGWPYAPEGGTEVNARTGEHCGIAGRRNQALVIRSTLEKMAENRWSSVIFEAFSEPWKSQKEGLFGDSWGICAGEPPYECLDNLVPPPDHGKRD</sequence>
<dbReference type="GO" id="GO:0071555">
    <property type="term" value="P:cell wall organization"/>
    <property type="evidence" value="ECO:0007669"/>
    <property type="project" value="UniProtKB-KW"/>
</dbReference>
<evidence type="ECO:0000256" key="2">
    <source>
        <dbReference type="ARBA" id="ARBA00022475"/>
    </source>
</evidence>
<keyword evidence="4" id="KW-0472">Membrane</keyword>
<dbReference type="PANTHER" id="PTHR16631">
    <property type="entry name" value="GLUCAN 1,3-BETA-GLUCOSIDASE"/>
    <property type="match status" value="1"/>
</dbReference>
<dbReference type="GO" id="GO:0016787">
    <property type="term" value="F:hydrolase activity"/>
    <property type="evidence" value="ECO:0007669"/>
    <property type="project" value="UniProtKB-KW"/>
</dbReference>
<evidence type="ECO:0000256" key="12">
    <source>
        <dbReference type="SAM" id="SignalP"/>
    </source>
</evidence>
<reference evidence="13 14" key="1">
    <citation type="journal article" date="2013" name="Genome Announc.">
        <title>Genome Sequence of the Obligate Gammaproteobacterial Methanotroph Methylomicrobium album Strain BG8.</title>
        <authorList>
            <person name="Kits K.D."/>
            <person name="Kalyuzhnaya M.G."/>
            <person name="Klotz M.G."/>
            <person name="Jetten M.S."/>
            <person name="Op den Camp H.J."/>
            <person name="Vuilleumier S."/>
            <person name="Bringel F."/>
            <person name="Dispirito A.A."/>
            <person name="Murrell J.C."/>
            <person name="Bruce D."/>
            <person name="Cheng J.F."/>
            <person name="Copeland A."/>
            <person name="Goodwin L."/>
            <person name="Hauser L."/>
            <person name="Lajus A."/>
            <person name="Land M.L."/>
            <person name="Lapidus A."/>
            <person name="Lucas S."/>
            <person name="Medigue C."/>
            <person name="Pitluck S."/>
            <person name="Woyke T."/>
            <person name="Zeytun A."/>
            <person name="Stein L.Y."/>
        </authorList>
    </citation>
    <scope>NUCLEOTIDE SEQUENCE [LARGE SCALE GENOMIC DNA]</scope>
    <source>
        <strain evidence="13 14">BG8</strain>
    </source>
</reference>
<protein>
    <recommendedName>
        <fullName evidence="11">Endo-1,3-beta-glucanase btgC</fullName>
    </recommendedName>
    <alternativeName>
        <fullName evidence="10">Laminarinase btgC</fullName>
    </alternativeName>
</protein>
<keyword evidence="5" id="KW-0325">Glycoprotein</keyword>
<dbReference type="RefSeq" id="WP_005370281.1">
    <property type="nucleotide sequence ID" value="NZ_CM001475.1"/>
</dbReference>
<comment type="function">
    <text evidence="9">Glucanases play a role in cell expansion during growth, in cell-cell fusion during mating, and in spore release during sporulation. This enzyme may be involved in beta-glucan degradation. Active on laminarin and lichenan.</text>
</comment>
<keyword evidence="3" id="KW-0378">Hydrolase</keyword>
<proteinExistence type="predicted"/>
<keyword evidence="6" id="KW-0119">Carbohydrate metabolism</keyword>
<gene>
    <name evidence="13" type="ORF">Metal_1055</name>
</gene>
<evidence type="ECO:0000256" key="9">
    <source>
        <dbReference type="ARBA" id="ARBA00037649"/>
    </source>
</evidence>
<keyword evidence="2" id="KW-1003">Cell membrane</keyword>
<feature type="signal peptide" evidence="12">
    <location>
        <begin position="1"/>
        <end position="22"/>
    </location>
</feature>
<keyword evidence="14" id="KW-1185">Reference proteome</keyword>
<evidence type="ECO:0000256" key="3">
    <source>
        <dbReference type="ARBA" id="ARBA00022801"/>
    </source>
</evidence>